<protein>
    <submittedName>
        <fullName evidence="1">Uncharacterized protein</fullName>
    </submittedName>
</protein>
<comment type="caution">
    <text evidence="1">The sequence shown here is derived from an EMBL/GenBank/DDBJ whole genome shotgun (WGS) entry which is preliminary data.</text>
</comment>
<dbReference type="EMBL" id="JAAFGW010000303">
    <property type="protein sequence ID" value="NDP49554.1"/>
    <property type="molecule type" value="Genomic_DNA"/>
</dbReference>
<evidence type="ECO:0000313" key="2">
    <source>
        <dbReference type="Proteomes" id="UP000483432"/>
    </source>
</evidence>
<evidence type="ECO:0000313" key="1">
    <source>
        <dbReference type="EMBL" id="NDP49554.1"/>
    </source>
</evidence>
<proteinExistence type="predicted"/>
<reference evidence="1 2" key="1">
    <citation type="submission" date="2019-09" db="EMBL/GenBank/DDBJ databases">
        <title>H2 Metabolism Revealed by Metagenomic Analysis in Subglacial Sediment of East Antarctica.</title>
        <authorList>
            <person name="Yang Z."/>
            <person name="Zhang Y."/>
            <person name="Lv Y."/>
            <person name="Yan W."/>
            <person name="Xiao X."/>
            <person name="Sun B."/>
            <person name="Ma H."/>
        </authorList>
    </citation>
    <scope>NUCLEOTIDE SEQUENCE [LARGE SCALE GENOMIC DNA]</scope>
    <source>
        <strain evidence="1">Bin2_2</strain>
    </source>
</reference>
<gene>
    <name evidence="1" type="ORF">GZ085_14435</name>
</gene>
<accession>A0A7C9P9P0</accession>
<name>A0A7C9P9P0_9PROT</name>
<sequence length="96" mass="10167">MNTSLPAFDSRHLAGESATHPLIRLVERLPLSLLVAPQVDSDPLRAEARVESYASPGLPPRRFAPVCGVVGGFAALRIRRPPCGDTRPNAPSGASN</sequence>
<dbReference type="AlphaFoldDB" id="A0A7C9P9P0"/>
<dbReference type="Proteomes" id="UP000483432">
    <property type="component" value="Unassembled WGS sequence"/>
</dbReference>
<organism evidence="1 2">
    <name type="scientific">Sulfuriferula multivorans</name>
    <dbReference type="NCBI Taxonomy" id="1559896"/>
    <lineage>
        <taxon>Bacteria</taxon>
        <taxon>Pseudomonadati</taxon>
        <taxon>Pseudomonadota</taxon>
        <taxon>Betaproteobacteria</taxon>
        <taxon>Nitrosomonadales</taxon>
        <taxon>Sulfuricellaceae</taxon>
        <taxon>Sulfuriferula</taxon>
    </lineage>
</organism>